<gene>
    <name evidence="1" type="ORF">MCHLO_07559</name>
</gene>
<evidence type="ECO:0000313" key="2">
    <source>
        <dbReference type="Proteomes" id="UP000815677"/>
    </source>
</evidence>
<name>A0ABQ0LGS2_MYCCL</name>
<evidence type="ECO:0000313" key="1">
    <source>
        <dbReference type="EMBL" id="GAT50305.1"/>
    </source>
</evidence>
<dbReference type="EMBL" id="DF846369">
    <property type="protein sequence ID" value="GAT50305.1"/>
    <property type="molecule type" value="Genomic_DNA"/>
</dbReference>
<reference evidence="1" key="1">
    <citation type="submission" date="2014-09" db="EMBL/GenBank/DDBJ databases">
        <title>Genome sequence of the luminous mushroom Mycena chlorophos for searching fungal bioluminescence genes.</title>
        <authorList>
            <person name="Tanaka Y."/>
            <person name="Kasuga D."/>
            <person name="Oba Y."/>
            <person name="Hase S."/>
            <person name="Sato K."/>
            <person name="Oba Y."/>
            <person name="Sakakibara Y."/>
        </authorList>
    </citation>
    <scope>NUCLEOTIDE SEQUENCE</scope>
</reference>
<organism evidence="1 2">
    <name type="scientific">Mycena chlorophos</name>
    <name type="common">Agaric fungus</name>
    <name type="synonym">Agaricus chlorophos</name>
    <dbReference type="NCBI Taxonomy" id="658473"/>
    <lineage>
        <taxon>Eukaryota</taxon>
        <taxon>Fungi</taxon>
        <taxon>Dikarya</taxon>
        <taxon>Basidiomycota</taxon>
        <taxon>Agaricomycotina</taxon>
        <taxon>Agaricomycetes</taxon>
        <taxon>Agaricomycetidae</taxon>
        <taxon>Agaricales</taxon>
        <taxon>Marasmiineae</taxon>
        <taxon>Mycenaceae</taxon>
        <taxon>Mycena</taxon>
    </lineage>
</organism>
<accession>A0ABQ0LGS2</accession>
<proteinExistence type="predicted"/>
<keyword evidence="2" id="KW-1185">Reference proteome</keyword>
<evidence type="ECO:0008006" key="3">
    <source>
        <dbReference type="Google" id="ProtNLM"/>
    </source>
</evidence>
<sequence length="341" mass="38299">MSASSCSFILTKRAASQGRNMHIFALTDNPIATIAGGLNLNRFSLQAKTFYRWFHLCNDWLNSPPYALDPTIVLRPITVQRIDVMVYGVGSVDGPAIPRDSLELIKPGCYGIFSGDGTPYKGNVNCIQLFRYNFEEEIEACRHYADSPDEVTQQNEISSELRALAMARDEGHCFVTGRADEETVLVWIVPPAVAFRRSNMNETTLTMHLHVDNIVTVSSNLTFFFKRNAFTVDLEDAARVIQFEDLPDALPSHCPVLLPSASEPFWRSHLKHTLSAFLPAGRANYDQEGYQARKLMKELVDDEDAVKLGDAKWETPVGAEVFGVYMERVKKSDDDNDTEYS</sequence>
<dbReference type="Proteomes" id="UP000815677">
    <property type="component" value="Unassembled WGS sequence"/>
</dbReference>
<protein>
    <recommendedName>
        <fullName evidence="3">HNH nuclease domain-containing protein</fullName>
    </recommendedName>
</protein>